<feature type="transmembrane region" description="Helical" evidence="1">
    <location>
        <begin position="80"/>
        <end position="100"/>
    </location>
</feature>
<name>A0A4Y6PYL9_PERCE</name>
<evidence type="ECO:0000313" key="4">
    <source>
        <dbReference type="Proteomes" id="UP000315995"/>
    </source>
</evidence>
<feature type="domain" description="SPW repeat-containing integral membrane" evidence="2">
    <location>
        <begin position="54"/>
        <end position="149"/>
    </location>
</feature>
<feature type="transmembrane region" description="Helical" evidence="1">
    <location>
        <begin position="134"/>
        <end position="153"/>
    </location>
</feature>
<keyword evidence="1" id="KW-0472">Membrane</keyword>
<dbReference type="Pfam" id="PF03779">
    <property type="entry name" value="SPW"/>
    <property type="match status" value="1"/>
</dbReference>
<accession>A0A5B8YDN2</accession>
<accession>A0A4Y6PYL9</accession>
<keyword evidence="1" id="KW-1133">Transmembrane helix</keyword>
<protein>
    <recommendedName>
        <fullName evidence="2">SPW repeat-containing integral membrane domain-containing protein</fullName>
    </recommendedName>
</protein>
<dbReference type="Proteomes" id="UP000315995">
    <property type="component" value="Chromosome"/>
</dbReference>
<sequence length="164" mass="18103">MLGALWRGATFGGADYEVSFRVSCPWFGRPWARARPNRSHNLVHMEYVMEKASWESGVTLILGVWLFVSPFFGLGDATAAATWNSWLIGGLVAVVSLFGLSRPRVWEEFVNLAAGIWIFFAPYLYNYSGVADAAWNHLLVGGAIAAIAAYGLLQRRAFNRTTPA</sequence>
<dbReference type="EMBL" id="CP041186">
    <property type="protein sequence ID" value="QDG53422.1"/>
    <property type="molecule type" value="Genomic_DNA"/>
</dbReference>
<gene>
    <name evidence="3" type="ORF">FIV42_22555</name>
</gene>
<dbReference type="OrthoDB" id="9814124at2"/>
<feature type="transmembrane region" description="Helical" evidence="1">
    <location>
        <begin position="109"/>
        <end position="128"/>
    </location>
</feature>
<dbReference type="AlphaFoldDB" id="A0A4Y6PYL9"/>
<organism evidence="3 4">
    <name type="scientific">Persicimonas caeni</name>
    <dbReference type="NCBI Taxonomy" id="2292766"/>
    <lineage>
        <taxon>Bacteria</taxon>
        <taxon>Deltaproteobacteria</taxon>
        <taxon>Bradymonadales</taxon>
        <taxon>Bradymonadaceae</taxon>
        <taxon>Persicimonas</taxon>
    </lineage>
</organism>
<keyword evidence="1" id="KW-0812">Transmembrane</keyword>
<keyword evidence="4" id="KW-1185">Reference proteome</keyword>
<evidence type="ECO:0000259" key="2">
    <source>
        <dbReference type="Pfam" id="PF03779"/>
    </source>
</evidence>
<dbReference type="InterPro" id="IPR005530">
    <property type="entry name" value="SPW"/>
</dbReference>
<proteinExistence type="predicted"/>
<evidence type="ECO:0000313" key="3">
    <source>
        <dbReference type="EMBL" id="QDG53422.1"/>
    </source>
</evidence>
<feature type="transmembrane region" description="Helical" evidence="1">
    <location>
        <begin position="54"/>
        <end position="74"/>
    </location>
</feature>
<reference evidence="3 4" key="1">
    <citation type="submission" date="2019-06" db="EMBL/GenBank/DDBJ databases">
        <title>Persicimonas caeni gen. nov., sp. nov., a predatory bacterium isolated from solar saltern.</title>
        <authorList>
            <person name="Wang S."/>
        </authorList>
    </citation>
    <scope>NUCLEOTIDE SEQUENCE [LARGE SCALE GENOMIC DNA]</scope>
    <source>
        <strain evidence="3 4">YN101</strain>
    </source>
</reference>
<evidence type="ECO:0000256" key="1">
    <source>
        <dbReference type="SAM" id="Phobius"/>
    </source>
</evidence>